<name>A0A101FWE5_9EURY</name>
<dbReference type="InterPro" id="IPR007159">
    <property type="entry name" value="SpoVT-AbrB_dom"/>
</dbReference>
<dbReference type="NCBIfam" id="TIGR01439">
    <property type="entry name" value="lp_hng_hel_AbrB"/>
    <property type="match status" value="1"/>
</dbReference>
<gene>
    <name evidence="3" type="ORF">XD72_0001</name>
    <name evidence="4" type="ORF">XE07_0842</name>
</gene>
<reference evidence="5 6" key="2">
    <citation type="journal article" date="2015" name="MBio">
        <title>Genome-Resolved Metagenomic Analysis Reveals Roles for Candidate Phyla and Other Microbial Community Members in Biogeochemical Transformations in Oil Reservoirs.</title>
        <authorList>
            <person name="Hu P."/>
            <person name="Tom L."/>
            <person name="Singh A."/>
            <person name="Thomas B.C."/>
            <person name="Baker B.J."/>
            <person name="Piceno Y.M."/>
            <person name="Andersen G.L."/>
            <person name="Banfield J.F."/>
        </authorList>
    </citation>
    <scope>NUCLEOTIDE SEQUENCE [LARGE SCALE GENOMIC DNA]</scope>
    <source>
        <strain evidence="3">57_489</strain>
    </source>
</reference>
<proteinExistence type="predicted"/>
<dbReference type="InterPro" id="IPR052975">
    <property type="entry name" value="Repressor-like_regulatory"/>
</dbReference>
<dbReference type="SUPFAM" id="SSF89447">
    <property type="entry name" value="AbrB/MazE/MraZ-like"/>
    <property type="match status" value="1"/>
</dbReference>
<dbReference type="Gene3D" id="2.10.260.10">
    <property type="match status" value="1"/>
</dbReference>
<dbReference type="SMART" id="SM00966">
    <property type="entry name" value="SpoVT_AbrB"/>
    <property type="match status" value="1"/>
</dbReference>
<evidence type="ECO:0000259" key="2">
    <source>
        <dbReference type="SMART" id="SM00966"/>
    </source>
</evidence>
<dbReference type="AlphaFoldDB" id="A0A101FWE5"/>
<dbReference type="Pfam" id="PF04014">
    <property type="entry name" value="MazE_antitoxin"/>
    <property type="match status" value="1"/>
</dbReference>
<dbReference type="PANTHER" id="PTHR34860:SF6">
    <property type="entry name" value="REPRESSOR-LIKE PROTEIN SSO7C3"/>
    <property type="match status" value="1"/>
</dbReference>
<sequence>MPLAKIDDRGRVQLPSNLRRKMKLKEGDEFAVEDLGEDTIILKRIDLRALLKDAIDKAKSVDLEELEREIEEESNQLARQKFKVSPR</sequence>
<organism evidence="3 6">
    <name type="scientific">Methanothrix harundinacea</name>
    <dbReference type="NCBI Taxonomy" id="301375"/>
    <lineage>
        <taxon>Archaea</taxon>
        <taxon>Methanobacteriati</taxon>
        <taxon>Methanobacteriota</taxon>
        <taxon>Stenosarchaea group</taxon>
        <taxon>Methanomicrobia</taxon>
        <taxon>Methanotrichales</taxon>
        <taxon>Methanotrichaceae</taxon>
        <taxon>Methanothrix</taxon>
    </lineage>
</organism>
<accession>A0A101FWE5</accession>
<dbReference type="InterPro" id="IPR037914">
    <property type="entry name" value="SpoVT-AbrB_sf"/>
</dbReference>
<comment type="caution">
    <text evidence="3">The sequence shown here is derived from an EMBL/GenBank/DDBJ whole genome shotgun (WGS) entry which is preliminary data.</text>
</comment>
<evidence type="ECO:0000256" key="1">
    <source>
        <dbReference type="SAM" id="Coils"/>
    </source>
</evidence>
<evidence type="ECO:0000313" key="6">
    <source>
        <dbReference type="Proteomes" id="UP000057043"/>
    </source>
</evidence>
<feature type="coiled-coil region" evidence="1">
    <location>
        <begin position="56"/>
        <end position="83"/>
    </location>
</feature>
<evidence type="ECO:0000313" key="3">
    <source>
        <dbReference type="EMBL" id="KUK45527.1"/>
    </source>
</evidence>
<dbReference type="PANTHER" id="PTHR34860">
    <property type="entry name" value="REPRESSOR-LIKE PROTEIN SSO7C3"/>
    <property type="match status" value="1"/>
</dbReference>
<dbReference type="EMBL" id="LGHB01000008">
    <property type="protein sequence ID" value="KUK96756.1"/>
    <property type="molecule type" value="Genomic_DNA"/>
</dbReference>
<reference evidence="4" key="1">
    <citation type="journal article" date="2015" name="MBio">
        <title>Genome-resolved metagenomic analysis reveals roles for candidate phyla and other microbial community members in biogeochemical transformations in oil reservoirs.</title>
        <authorList>
            <person name="Hu P."/>
            <person name="Tom L."/>
            <person name="Singh A."/>
            <person name="Thomas B.C."/>
            <person name="Baker B.J."/>
            <person name="Piceno Y.M."/>
            <person name="Andersen G.L."/>
            <person name="Banfield J.F."/>
        </authorList>
    </citation>
    <scope>NUCLEOTIDE SEQUENCE [LARGE SCALE GENOMIC DNA]</scope>
    <source>
        <strain evidence="4">56_747</strain>
    </source>
</reference>
<feature type="domain" description="SpoVT-AbrB" evidence="2">
    <location>
        <begin position="4"/>
        <end position="50"/>
    </location>
</feature>
<evidence type="ECO:0000313" key="5">
    <source>
        <dbReference type="Proteomes" id="UP000053961"/>
    </source>
</evidence>
<dbReference type="GO" id="GO:0003677">
    <property type="term" value="F:DNA binding"/>
    <property type="evidence" value="ECO:0007669"/>
    <property type="project" value="InterPro"/>
</dbReference>
<evidence type="ECO:0000313" key="4">
    <source>
        <dbReference type="EMBL" id="KUK96756.1"/>
    </source>
</evidence>
<protein>
    <submittedName>
        <fullName evidence="3">Transcriptional regulator AbrB family</fullName>
    </submittedName>
    <submittedName>
        <fullName evidence="4">Transcriptional regulator, AbrB family</fullName>
    </submittedName>
</protein>
<dbReference type="Proteomes" id="UP000057043">
    <property type="component" value="Unassembled WGS sequence"/>
</dbReference>
<keyword evidence="1" id="KW-0175">Coiled coil</keyword>
<dbReference type="Proteomes" id="UP000053961">
    <property type="component" value="Unassembled WGS sequence"/>
</dbReference>
<dbReference type="EMBL" id="LGFT01000001">
    <property type="protein sequence ID" value="KUK45527.1"/>
    <property type="molecule type" value="Genomic_DNA"/>
</dbReference>